<name>A0A1X7ULC4_AMPQE</name>
<dbReference type="AlphaFoldDB" id="A0A1X7ULC4"/>
<evidence type="ECO:0000256" key="6">
    <source>
        <dbReference type="ARBA" id="ARBA00022859"/>
    </source>
</evidence>
<protein>
    <recommendedName>
        <fullName evidence="7">RZ-type domain-containing protein</fullName>
    </recommendedName>
</protein>
<accession>A0A1X7ULC4</accession>
<evidence type="ECO:0000256" key="4">
    <source>
        <dbReference type="ARBA" id="ARBA00022771"/>
    </source>
</evidence>
<feature type="domain" description="RZ-type" evidence="7">
    <location>
        <begin position="1"/>
        <end position="66"/>
    </location>
</feature>
<keyword evidence="4" id="KW-0863">Zinc-finger</keyword>
<dbReference type="GO" id="GO:0008270">
    <property type="term" value="F:zinc ion binding"/>
    <property type="evidence" value="ECO:0007669"/>
    <property type="project" value="UniProtKB-KW"/>
</dbReference>
<keyword evidence="5" id="KW-0862">Zinc</keyword>
<dbReference type="EnsemblMetazoa" id="Aqu2.1.28232_001">
    <property type="protein sequence ID" value="Aqu2.1.28232_001"/>
    <property type="gene ID" value="Aqu2.1.28232"/>
</dbReference>
<organism evidence="8">
    <name type="scientific">Amphimedon queenslandica</name>
    <name type="common">Sponge</name>
    <dbReference type="NCBI Taxonomy" id="400682"/>
    <lineage>
        <taxon>Eukaryota</taxon>
        <taxon>Metazoa</taxon>
        <taxon>Porifera</taxon>
        <taxon>Demospongiae</taxon>
        <taxon>Heteroscleromorpha</taxon>
        <taxon>Haplosclerida</taxon>
        <taxon>Niphatidae</taxon>
        <taxon>Amphimedon</taxon>
    </lineage>
</organism>
<comment type="subcellular location">
    <subcellularLocation>
        <location evidence="1">Cytoplasm</location>
    </subcellularLocation>
</comment>
<sequence>CGEHVGNFHNAGLSNNYEEGAWYKCPNGHFYAIGECGGATQVTKCPECGADIGANLANYDLQNFTH</sequence>
<evidence type="ECO:0000313" key="8">
    <source>
        <dbReference type="EnsemblMetazoa" id="Aqu2.1.28232_001"/>
    </source>
</evidence>
<dbReference type="OrthoDB" id="2423195at2759"/>
<keyword evidence="3" id="KW-0479">Metal-binding</keyword>
<evidence type="ECO:0000256" key="2">
    <source>
        <dbReference type="ARBA" id="ARBA00022490"/>
    </source>
</evidence>
<keyword evidence="2" id="KW-0963">Cytoplasm</keyword>
<dbReference type="PROSITE" id="PS51981">
    <property type="entry name" value="ZF_RZ"/>
    <property type="match status" value="1"/>
</dbReference>
<evidence type="ECO:0000256" key="5">
    <source>
        <dbReference type="ARBA" id="ARBA00022833"/>
    </source>
</evidence>
<dbReference type="Pfam" id="PF20173">
    <property type="entry name" value="ZnF_RZ-type"/>
    <property type="match status" value="1"/>
</dbReference>
<dbReference type="GO" id="GO:0005737">
    <property type="term" value="C:cytoplasm"/>
    <property type="evidence" value="ECO:0007669"/>
    <property type="project" value="UniProtKB-SubCell"/>
</dbReference>
<dbReference type="STRING" id="400682.A0A1X7ULC4"/>
<dbReference type="InParanoid" id="A0A1X7ULC4"/>
<evidence type="ECO:0000256" key="3">
    <source>
        <dbReference type="ARBA" id="ARBA00022723"/>
    </source>
</evidence>
<reference evidence="8" key="1">
    <citation type="submission" date="2017-05" db="UniProtKB">
        <authorList>
            <consortium name="EnsemblMetazoa"/>
        </authorList>
    </citation>
    <scope>IDENTIFICATION</scope>
</reference>
<proteinExistence type="predicted"/>
<evidence type="ECO:0000259" key="7">
    <source>
        <dbReference type="PROSITE" id="PS51981"/>
    </source>
</evidence>
<dbReference type="GO" id="GO:0002376">
    <property type="term" value="P:immune system process"/>
    <property type="evidence" value="ECO:0007669"/>
    <property type="project" value="UniProtKB-KW"/>
</dbReference>
<evidence type="ECO:0000256" key="1">
    <source>
        <dbReference type="ARBA" id="ARBA00004496"/>
    </source>
</evidence>
<dbReference type="InterPro" id="IPR046439">
    <property type="entry name" value="ZF_RZ_dom"/>
</dbReference>
<keyword evidence="6" id="KW-0391">Immunity</keyword>